<dbReference type="SUPFAM" id="SSF46689">
    <property type="entry name" value="Homeodomain-like"/>
    <property type="match status" value="1"/>
</dbReference>
<dbReference type="NCBIfam" id="NF033545">
    <property type="entry name" value="transpos_IS630"/>
    <property type="match status" value="1"/>
</dbReference>
<dbReference type="Proteomes" id="UP000007110">
    <property type="component" value="Unassembled WGS sequence"/>
</dbReference>
<dbReference type="EnsemblMetazoa" id="XM_011673061">
    <property type="protein sequence ID" value="XP_011671363"/>
    <property type="gene ID" value="LOC105441691"/>
</dbReference>
<protein>
    <recommendedName>
        <fullName evidence="1">Tc1-like transposase DDE domain-containing protein</fullName>
    </recommendedName>
</protein>
<keyword evidence="3" id="KW-1185">Reference proteome</keyword>
<dbReference type="AlphaFoldDB" id="A0A7M7HLV7"/>
<dbReference type="RefSeq" id="XP_011671363.2">
    <property type="nucleotide sequence ID" value="XM_011673061.2"/>
</dbReference>
<dbReference type="InterPro" id="IPR009057">
    <property type="entry name" value="Homeodomain-like_sf"/>
</dbReference>
<evidence type="ECO:0000259" key="1">
    <source>
        <dbReference type="Pfam" id="PF13358"/>
    </source>
</evidence>
<accession>A0A7M7HLV7</accession>
<evidence type="ECO:0000313" key="3">
    <source>
        <dbReference type="Proteomes" id="UP000007110"/>
    </source>
</evidence>
<dbReference type="OrthoDB" id="8928061at2759"/>
<name>A0A7M7HLV7_STRPU</name>
<evidence type="ECO:0000313" key="2">
    <source>
        <dbReference type="EnsemblMetazoa" id="XP_011671363"/>
    </source>
</evidence>
<dbReference type="InterPro" id="IPR047655">
    <property type="entry name" value="Transpos_IS630-like"/>
</dbReference>
<feature type="domain" description="Tc1-like transposase DDE" evidence="1">
    <location>
        <begin position="157"/>
        <end position="293"/>
    </location>
</feature>
<dbReference type="PANTHER" id="PTHR46564:SF1">
    <property type="entry name" value="TRANSPOSASE"/>
    <property type="match status" value="1"/>
</dbReference>
<proteinExistence type="predicted"/>
<organism evidence="2 3">
    <name type="scientific">Strongylocentrotus purpuratus</name>
    <name type="common">Purple sea urchin</name>
    <dbReference type="NCBI Taxonomy" id="7668"/>
    <lineage>
        <taxon>Eukaryota</taxon>
        <taxon>Metazoa</taxon>
        <taxon>Echinodermata</taxon>
        <taxon>Eleutherozoa</taxon>
        <taxon>Echinozoa</taxon>
        <taxon>Echinoidea</taxon>
        <taxon>Euechinoidea</taxon>
        <taxon>Echinacea</taxon>
        <taxon>Camarodonta</taxon>
        <taxon>Echinidea</taxon>
        <taxon>Strongylocentrotidae</taxon>
        <taxon>Strongylocentrotus</taxon>
    </lineage>
</organism>
<dbReference type="OMA" id="YSVCAAM"/>
<dbReference type="InParanoid" id="A0A7M7HLV7"/>
<dbReference type="GeneID" id="105441691"/>
<dbReference type="InterPro" id="IPR036397">
    <property type="entry name" value="RNaseH_sf"/>
</dbReference>
<dbReference type="PANTHER" id="PTHR46564">
    <property type="entry name" value="TRANSPOSASE"/>
    <property type="match status" value="1"/>
</dbReference>
<dbReference type="Pfam" id="PF13358">
    <property type="entry name" value="DDE_3"/>
    <property type="match status" value="1"/>
</dbReference>
<reference evidence="2" key="2">
    <citation type="submission" date="2021-01" db="UniProtKB">
        <authorList>
            <consortium name="EnsemblMetazoa"/>
        </authorList>
    </citation>
    <scope>IDENTIFICATION</scope>
</reference>
<dbReference type="InterPro" id="IPR038717">
    <property type="entry name" value="Tc1-like_DDE_dom"/>
</dbReference>
<dbReference type="GO" id="GO:0003676">
    <property type="term" value="F:nucleic acid binding"/>
    <property type="evidence" value="ECO:0007669"/>
    <property type="project" value="InterPro"/>
</dbReference>
<sequence>MAAARGEYMDISNTDRARLAEAFDNQQDYLELADTLGINRSTARSIVATYVDTGRVQKLPRGGARNVKMDVDMRNHLENIIDANPLLTLRQMKESLAHNLPDKPAVSTSSVARALDGMMLTLKMAEDVPDARNAPRVVEQRLEYAEWFLEHGVVGNCVFIDETGYNVWTRRTRGRAPRGVPARRVVHGQRGRNCNVTFAVSVAIGLVHHRIAFETVTRERFEDFLAETVAECNQMFPADEPIYLIYDNARPHVRAQLPDGANPIIQTKRLPPYSPFLNMTEMAHSAFKAAVKRTLAQPVWQLRAGDRQAAQDAGINLQQWRCDILRDAALQNIDAITPGKCTQWYNHSQTYLPRCLASQHIDG</sequence>
<dbReference type="KEGG" id="spu:105441691"/>
<reference evidence="3" key="1">
    <citation type="submission" date="2015-02" db="EMBL/GenBank/DDBJ databases">
        <title>Genome sequencing for Strongylocentrotus purpuratus.</title>
        <authorList>
            <person name="Murali S."/>
            <person name="Liu Y."/>
            <person name="Vee V."/>
            <person name="English A."/>
            <person name="Wang M."/>
            <person name="Skinner E."/>
            <person name="Han Y."/>
            <person name="Muzny D.M."/>
            <person name="Worley K.C."/>
            <person name="Gibbs R.A."/>
        </authorList>
    </citation>
    <scope>NUCLEOTIDE SEQUENCE</scope>
</reference>
<dbReference type="Gene3D" id="3.30.420.10">
    <property type="entry name" value="Ribonuclease H-like superfamily/Ribonuclease H"/>
    <property type="match status" value="1"/>
</dbReference>